<dbReference type="PANTHER" id="PTHR22617:SF23">
    <property type="entry name" value="CHEMOTAXIS PROTEIN CHEW"/>
    <property type="match status" value="1"/>
</dbReference>
<dbReference type="AlphaFoldDB" id="A0A918D0A7"/>
<dbReference type="Proteomes" id="UP000624041">
    <property type="component" value="Unassembled WGS sequence"/>
</dbReference>
<comment type="caution">
    <text evidence="2">The sequence shown here is derived from an EMBL/GenBank/DDBJ whole genome shotgun (WGS) entry which is preliminary data.</text>
</comment>
<gene>
    <name evidence="2" type="ORF">GCM10007971_10030</name>
</gene>
<name>A0A918D0A7_9BACI</name>
<dbReference type="Gene3D" id="2.30.30.40">
    <property type="entry name" value="SH3 Domains"/>
    <property type="match status" value="1"/>
</dbReference>
<dbReference type="InterPro" id="IPR039315">
    <property type="entry name" value="CheW"/>
</dbReference>
<dbReference type="Pfam" id="PF01584">
    <property type="entry name" value="CheW"/>
    <property type="match status" value="1"/>
</dbReference>
<sequence>MEESRKYILFSLNGQAYAVDAQYVISIERLQQITEVPQTKEFIRGVTEIRDETTAIIDLRIALSLMSTENTNDTRILVVTLEGMQIGLIVDAVTEVLDINSNNIEDAPSIISGVQATYLEGVAKVNEQLILLLDIAKTLDMEDKEGIKEVLQ</sequence>
<evidence type="ECO:0000313" key="2">
    <source>
        <dbReference type="EMBL" id="GGN53515.1"/>
    </source>
</evidence>
<feature type="domain" description="CheW-like" evidence="1">
    <location>
        <begin position="4"/>
        <end position="144"/>
    </location>
</feature>
<dbReference type="GO" id="GO:0005829">
    <property type="term" value="C:cytosol"/>
    <property type="evidence" value="ECO:0007669"/>
    <property type="project" value="TreeGrafter"/>
</dbReference>
<dbReference type="EMBL" id="BMOS01000005">
    <property type="protein sequence ID" value="GGN53515.1"/>
    <property type="molecule type" value="Genomic_DNA"/>
</dbReference>
<accession>A0A918D0A7</accession>
<dbReference type="SUPFAM" id="SSF50341">
    <property type="entry name" value="CheW-like"/>
    <property type="match status" value="1"/>
</dbReference>
<evidence type="ECO:0000313" key="3">
    <source>
        <dbReference type="Proteomes" id="UP000624041"/>
    </source>
</evidence>
<reference evidence="2" key="2">
    <citation type="submission" date="2020-09" db="EMBL/GenBank/DDBJ databases">
        <authorList>
            <person name="Sun Q."/>
            <person name="Ohkuma M."/>
        </authorList>
    </citation>
    <scope>NUCLEOTIDE SEQUENCE</scope>
    <source>
        <strain evidence="2">JCM 17251</strain>
    </source>
</reference>
<reference evidence="2" key="1">
    <citation type="journal article" date="2014" name="Int. J. Syst. Evol. Microbiol.">
        <title>Complete genome sequence of Corynebacterium casei LMG S-19264T (=DSM 44701T), isolated from a smear-ripened cheese.</title>
        <authorList>
            <consortium name="US DOE Joint Genome Institute (JGI-PGF)"/>
            <person name="Walter F."/>
            <person name="Albersmeier A."/>
            <person name="Kalinowski J."/>
            <person name="Ruckert C."/>
        </authorList>
    </citation>
    <scope>NUCLEOTIDE SEQUENCE</scope>
    <source>
        <strain evidence="2">JCM 17251</strain>
    </source>
</reference>
<organism evidence="2 3">
    <name type="scientific">Oceanobacillus indicireducens</name>
    <dbReference type="NCBI Taxonomy" id="1004261"/>
    <lineage>
        <taxon>Bacteria</taxon>
        <taxon>Bacillati</taxon>
        <taxon>Bacillota</taxon>
        <taxon>Bacilli</taxon>
        <taxon>Bacillales</taxon>
        <taxon>Bacillaceae</taxon>
        <taxon>Oceanobacillus</taxon>
    </lineage>
</organism>
<keyword evidence="3" id="KW-1185">Reference proteome</keyword>
<dbReference type="RefSeq" id="WP_188856280.1">
    <property type="nucleotide sequence ID" value="NZ_BMOS01000005.1"/>
</dbReference>
<evidence type="ECO:0000259" key="1">
    <source>
        <dbReference type="PROSITE" id="PS50851"/>
    </source>
</evidence>
<dbReference type="PROSITE" id="PS50851">
    <property type="entry name" value="CHEW"/>
    <property type="match status" value="1"/>
</dbReference>
<dbReference type="PANTHER" id="PTHR22617">
    <property type="entry name" value="CHEMOTAXIS SENSOR HISTIDINE KINASE-RELATED"/>
    <property type="match status" value="1"/>
</dbReference>
<protein>
    <submittedName>
        <fullName evidence="2">Chemotaxis protein CheW</fullName>
    </submittedName>
</protein>
<dbReference type="SMART" id="SM00260">
    <property type="entry name" value="CheW"/>
    <property type="match status" value="1"/>
</dbReference>
<dbReference type="GO" id="GO:0006935">
    <property type="term" value="P:chemotaxis"/>
    <property type="evidence" value="ECO:0007669"/>
    <property type="project" value="InterPro"/>
</dbReference>
<dbReference type="InterPro" id="IPR002545">
    <property type="entry name" value="CheW-lke_dom"/>
</dbReference>
<proteinExistence type="predicted"/>
<dbReference type="InterPro" id="IPR036061">
    <property type="entry name" value="CheW-like_dom_sf"/>
</dbReference>
<dbReference type="Gene3D" id="2.40.50.180">
    <property type="entry name" value="CheA-289, Domain 4"/>
    <property type="match status" value="1"/>
</dbReference>
<dbReference type="GO" id="GO:0007165">
    <property type="term" value="P:signal transduction"/>
    <property type="evidence" value="ECO:0007669"/>
    <property type="project" value="InterPro"/>
</dbReference>